<dbReference type="EMBL" id="RBKT01000001">
    <property type="protein sequence ID" value="RKR87644.1"/>
    <property type="molecule type" value="Genomic_DNA"/>
</dbReference>
<gene>
    <name evidence="2" type="ORF">BDK92_1936</name>
</gene>
<organism evidence="2 3">
    <name type="scientific">Micromonospora pisi</name>
    <dbReference type="NCBI Taxonomy" id="589240"/>
    <lineage>
        <taxon>Bacteria</taxon>
        <taxon>Bacillati</taxon>
        <taxon>Actinomycetota</taxon>
        <taxon>Actinomycetes</taxon>
        <taxon>Micromonosporales</taxon>
        <taxon>Micromonosporaceae</taxon>
        <taxon>Micromonospora</taxon>
    </lineage>
</organism>
<proteinExistence type="predicted"/>
<feature type="transmembrane region" description="Helical" evidence="1">
    <location>
        <begin position="291"/>
        <end position="308"/>
    </location>
</feature>
<feature type="transmembrane region" description="Helical" evidence="1">
    <location>
        <begin position="110"/>
        <end position="128"/>
    </location>
</feature>
<feature type="transmembrane region" description="Helical" evidence="1">
    <location>
        <begin position="164"/>
        <end position="185"/>
    </location>
</feature>
<evidence type="ECO:0000313" key="3">
    <source>
        <dbReference type="Proteomes" id="UP000277671"/>
    </source>
</evidence>
<name>A0A495JGY2_9ACTN</name>
<feature type="transmembrane region" description="Helical" evidence="1">
    <location>
        <begin position="355"/>
        <end position="374"/>
    </location>
</feature>
<dbReference type="OrthoDB" id="7698234at2"/>
<feature type="transmembrane region" description="Helical" evidence="1">
    <location>
        <begin position="381"/>
        <end position="400"/>
    </location>
</feature>
<dbReference type="Proteomes" id="UP000277671">
    <property type="component" value="Unassembled WGS sequence"/>
</dbReference>
<feature type="transmembrane region" description="Helical" evidence="1">
    <location>
        <begin position="251"/>
        <end position="271"/>
    </location>
</feature>
<reference evidence="2 3" key="1">
    <citation type="submission" date="2018-10" db="EMBL/GenBank/DDBJ databases">
        <title>Sequencing the genomes of 1000 actinobacteria strains.</title>
        <authorList>
            <person name="Klenk H.-P."/>
        </authorList>
    </citation>
    <scope>NUCLEOTIDE SEQUENCE [LARGE SCALE GENOMIC DNA]</scope>
    <source>
        <strain evidence="2 3">DSM 45175</strain>
    </source>
</reference>
<dbReference type="Pfam" id="PF06772">
    <property type="entry name" value="LtrA"/>
    <property type="match status" value="1"/>
</dbReference>
<feature type="transmembrane region" description="Helical" evidence="1">
    <location>
        <begin position="328"/>
        <end position="349"/>
    </location>
</feature>
<accession>A0A495JGY2</accession>
<feature type="transmembrane region" description="Helical" evidence="1">
    <location>
        <begin position="134"/>
        <end position="152"/>
    </location>
</feature>
<comment type="caution">
    <text evidence="2">The sequence shown here is derived from an EMBL/GenBank/DDBJ whole genome shotgun (WGS) entry which is preliminary data.</text>
</comment>
<sequence>MTWWHPADERRGRISRVGGAVPIGLSRPRLRLRETELPVEQDERHATWLELFFDLVFALALATVQNRLDTPTPHFGDLVATFGLYAVVWLAWVGQAFYDTRFDPDDFYHRLAVLVTMVGAGAMAIGAASPPHTLLLPIGYIVVRLSLLLLYLRVRHTTPITHRLTSIYLIGFGIGVLFWVGSLAAPVSLRPVLWAIGLMIEFLTPWLGRSWESRIPVDARHLPERLGQFTIILLGTTLTDLRDVITPRPPVEVVTAAGVALIIPAAVWWVYTTFVTTGMALPRLSAGLAYSYVHSILGAALLLLGWALGEILGQVNAHATDLPDRLRVLLALALDTWIVCGLGLQWVSLGYVTRYRLLVALTGLAPMTLITLLVSDPLTLLGLLAATVVGYAILVSRHIARLGNGGTTGP</sequence>
<keyword evidence="1" id="KW-0472">Membrane</keyword>
<dbReference type="RefSeq" id="WP_121156390.1">
    <property type="nucleotide sequence ID" value="NZ_RBKT01000001.1"/>
</dbReference>
<dbReference type="InterPro" id="IPR010640">
    <property type="entry name" value="Low_temperature_requirement_A"/>
</dbReference>
<keyword evidence="1" id="KW-1133">Transmembrane helix</keyword>
<dbReference type="PANTHER" id="PTHR36840">
    <property type="entry name" value="BLL5714 PROTEIN"/>
    <property type="match status" value="1"/>
</dbReference>
<evidence type="ECO:0000313" key="2">
    <source>
        <dbReference type="EMBL" id="RKR87644.1"/>
    </source>
</evidence>
<dbReference type="PANTHER" id="PTHR36840:SF1">
    <property type="entry name" value="BLL5714 PROTEIN"/>
    <property type="match status" value="1"/>
</dbReference>
<protein>
    <submittedName>
        <fullName evidence="2">Low temperature requirement protein LtrA</fullName>
    </submittedName>
</protein>
<keyword evidence="3" id="KW-1185">Reference proteome</keyword>
<dbReference type="AlphaFoldDB" id="A0A495JGY2"/>
<keyword evidence="1" id="KW-0812">Transmembrane</keyword>
<evidence type="ECO:0000256" key="1">
    <source>
        <dbReference type="SAM" id="Phobius"/>
    </source>
</evidence>
<feature type="transmembrane region" description="Helical" evidence="1">
    <location>
        <begin position="78"/>
        <end position="98"/>
    </location>
</feature>